<name>A0A2H0N4T9_9BACT</name>
<evidence type="ECO:0000313" key="2">
    <source>
        <dbReference type="EMBL" id="PIR03901.1"/>
    </source>
</evidence>
<dbReference type="EMBL" id="PCWN01000007">
    <property type="protein sequence ID" value="PIR03901.1"/>
    <property type="molecule type" value="Genomic_DNA"/>
</dbReference>
<comment type="caution">
    <text evidence="2">The sequence shown here is derived from an EMBL/GenBank/DDBJ whole genome shotgun (WGS) entry which is preliminary data.</text>
</comment>
<reference evidence="2 3" key="1">
    <citation type="submission" date="2017-09" db="EMBL/GenBank/DDBJ databases">
        <title>Depth-based differentiation of microbial function through sediment-hosted aquifers and enrichment of novel symbionts in the deep terrestrial subsurface.</title>
        <authorList>
            <person name="Probst A.J."/>
            <person name="Ladd B."/>
            <person name="Jarett J.K."/>
            <person name="Geller-Mcgrath D.E."/>
            <person name="Sieber C.M."/>
            <person name="Emerson J.B."/>
            <person name="Anantharaman K."/>
            <person name="Thomas B.C."/>
            <person name="Malmstrom R."/>
            <person name="Stieglmeier M."/>
            <person name="Klingl A."/>
            <person name="Woyke T."/>
            <person name="Ryan C.M."/>
            <person name="Banfield J.F."/>
        </authorList>
    </citation>
    <scope>NUCLEOTIDE SEQUENCE [LARGE SCALE GENOMIC DNA]</scope>
    <source>
        <strain evidence="2">CG11_big_fil_rev_8_21_14_0_20_39_34</strain>
    </source>
</reference>
<proteinExistence type="predicted"/>
<keyword evidence="1" id="KW-1133">Transmembrane helix</keyword>
<protein>
    <submittedName>
        <fullName evidence="2">Uncharacterized protein</fullName>
    </submittedName>
</protein>
<dbReference type="Proteomes" id="UP000229600">
    <property type="component" value="Unassembled WGS sequence"/>
</dbReference>
<keyword evidence="1" id="KW-0812">Transmembrane</keyword>
<gene>
    <name evidence="2" type="ORF">COV59_01800</name>
</gene>
<evidence type="ECO:0000313" key="3">
    <source>
        <dbReference type="Proteomes" id="UP000229600"/>
    </source>
</evidence>
<feature type="transmembrane region" description="Helical" evidence="1">
    <location>
        <begin position="68"/>
        <end position="88"/>
    </location>
</feature>
<evidence type="ECO:0000256" key="1">
    <source>
        <dbReference type="SAM" id="Phobius"/>
    </source>
</evidence>
<keyword evidence="1" id="KW-0472">Membrane</keyword>
<sequence length="133" mass="14901">MQGEEVPSIKVKSKGTQEVHEKNVNSLAVASKKEDLEELLRKNLDLSEKIFAQNAQIKKRMTMMTVASYLRFFFILAPIILGIIYLPALLSKMWDGYQATLGITPENSPQIQTLLNGLPDGGLKNILQLITRT</sequence>
<accession>A0A2H0N4T9</accession>
<dbReference type="AlphaFoldDB" id="A0A2H0N4T9"/>
<organism evidence="2 3">
    <name type="scientific">Candidatus Magasanikbacteria bacterium CG11_big_fil_rev_8_21_14_0_20_39_34</name>
    <dbReference type="NCBI Taxonomy" id="1974653"/>
    <lineage>
        <taxon>Bacteria</taxon>
        <taxon>Candidatus Magasanikiibacteriota</taxon>
    </lineage>
</organism>